<dbReference type="Proteomes" id="UP001153954">
    <property type="component" value="Unassembled WGS sequence"/>
</dbReference>
<dbReference type="AlphaFoldDB" id="A0AAU9U2Z5"/>
<accession>A0AAU9U2Z5</accession>
<dbReference type="Pfam" id="PF17064">
    <property type="entry name" value="QVR"/>
    <property type="match status" value="1"/>
</dbReference>
<evidence type="ECO:0000313" key="3">
    <source>
        <dbReference type="EMBL" id="CAH2093871.1"/>
    </source>
</evidence>
<sequence>MSKCNILFLVSSCIRCFKCEPEERYDGSPLCKDFDGSDSFLEDCTHSTMCFKRETTLRLGDGMTSSTTQRGCAPQTLNGDQKKINGKWQYVTTIYEVYNEGCTDNVDPERPTKTVNCYCRGHLCNNSHIKIISYKTVLLLIIVYFIS</sequence>
<evidence type="ECO:0008006" key="5">
    <source>
        <dbReference type="Google" id="ProtNLM"/>
    </source>
</evidence>
<dbReference type="GO" id="GO:0030431">
    <property type="term" value="P:sleep"/>
    <property type="evidence" value="ECO:0007669"/>
    <property type="project" value="InterPro"/>
</dbReference>
<protein>
    <recommendedName>
        <fullName evidence="5">Protein sleepless</fullName>
    </recommendedName>
</protein>
<reference evidence="3" key="1">
    <citation type="submission" date="2022-03" db="EMBL/GenBank/DDBJ databases">
        <authorList>
            <person name="Tunstrom K."/>
        </authorList>
    </citation>
    <scope>NUCLEOTIDE SEQUENCE</scope>
</reference>
<keyword evidence="4" id="KW-1185">Reference proteome</keyword>
<dbReference type="EMBL" id="CAKOGL010000013">
    <property type="protein sequence ID" value="CAH2093871.1"/>
    <property type="molecule type" value="Genomic_DNA"/>
</dbReference>
<dbReference type="InterPro" id="IPR031424">
    <property type="entry name" value="QVR-like"/>
</dbReference>
<keyword evidence="2" id="KW-0325">Glycoprotein</keyword>
<evidence type="ECO:0000256" key="1">
    <source>
        <dbReference type="ARBA" id="ARBA00022729"/>
    </source>
</evidence>
<organism evidence="3 4">
    <name type="scientific">Euphydryas editha</name>
    <name type="common">Edith's checkerspot</name>
    <dbReference type="NCBI Taxonomy" id="104508"/>
    <lineage>
        <taxon>Eukaryota</taxon>
        <taxon>Metazoa</taxon>
        <taxon>Ecdysozoa</taxon>
        <taxon>Arthropoda</taxon>
        <taxon>Hexapoda</taxon>
        <taxon>Insecta</taxon>
        <taxon>Pterygota</taxon>
        <taxon>Neoptera</taxon>
        <taxon>Endopterygota</taxon>
        <taxon>Lepidoptera</taxon>
        <taxon>Glossata</taxon>
        <taxon>Ditrysia</taxon>
        <taxon>Papilionoidea</taxon>
        <taxon>Nymphalidae</taxon>
        <taxon>Nymphalinae</taxon>
        <taxon>Euphydryas</taxon>
    </lineage>
</organism>
<keyword evidence="1" id="KW-0732">Signal</keyword>
<name>A0AAU9U2Z5_EUPED</name>
<evidence type="ECO:0000256" key="2">
    <source>
        <dbReference type="ARBA" id="ARBA00023180"/>
    </source>
</evidence>
<gene>
    <name evidence="3" type="ORF">EEDITHA_LOCUS9492</name>
</gene>
<proteinExistence type="predicted"/>
<comment type="caution">
    <text evidence="3">The sequence shown here is derived from an EMBL/GenBank/DDBJ whole genome shotgun (WGS) entry which is preliminary data.</text>
</comment>
<evidence type="ECO:0000313" key="4">
    <source>
        <dbReference type="Proteomes" id="UP001153954"/>
    </source>
</evidence>
<dbReference type="GO" id="GO:0032222">
    <property type="term" value="P:regulation of synaptic transmission, cholinergic"/>
    <property type="evidence" value="ECO:0007669"/>
    <property type="project" value="InterPro"/>
</dbReference>